<comment type="caution">
    <text evidence="3">The sequence shown here is derived from an EMBL/GenBank/DDBJ whole genome shotgun (WGS) entry which is preliminary data.</text>
</comment>
<protein>
    <submittedName>
        <fullName evidence="3">Acetyltransferase</fullName>
    </submittedName>
</protein>
<dbReference type="PANTHER" id="PTHR11786">
    <property type="entry name" value="N-HYDROXYARYLAMINE O-ACETYLTRANSFERASE"/>
    <property type="match status" value="1"/>
</dbReference>
<dbReference type="InterPro" id="IPR001447">
    <property type="entry name" value="Arylamine_N-AcTrfase"/>
</dbReference>
<dbReference type="Gene3D" id="3.30.2140.10">
    <property type="entry name" value="Arylamine N-acetyltransferase"/>
    <property type="match status" value="1"/>
</dbReference>
<gene>
    <name evidence="3" type="ORF">KSF_102540</name>
</gene>
<dbReference type="EMBL" id="BNJK01000002">
    <property type="protein sequence ID" value="GHP00207.1"/>
    <property type="molecule type" value="Genomic_DNA"/>
</dbReference>
<organism evidence="3 4">
    <name type="scientific">Reticulibacter mediterranei</name>
    <dbReference type="NCBI Taxonomy" id="2778369"/>
    <lineage>
        <taxon>Bacteria</taxon>
        <taxon>Bacillati</taxon>
        <taxon>Chloroflexota</taxon>
        <taxon>Ktedonobacteria</taxon>
        <taxon>Ktedonobacterales</taxon>
        <taxon>Reticulibacteraceae</taxon>
        <taxon>Reticulibacter</taxon>
    </lineage>
</organism>
<dbReference type="GO" id="GO:0016407">
    <property type="term" value="F:acetyltransferase activity"/>
    <property type="evidence" value="ECO:0007669"/>
    <property type="project" value="InterPro"/>
</dbReference>
<dbReference type="Proteomes" id="UP000597444">
    <property type="component" value="Unassembled WGS sequence"/>
</dbReference>
<evidence type="ECO:0000256" key="2">
    <source>
        <dbReference type="RuleBase" id="RU003452"/>
    </source>
</evidence>
<evidence type="ECO:0000256" key="1">
    <source>
        <dbReference type="ARBA" id="ARBA00006547"/>
    </source>
</evidence>
<dbReference type="PANTHER" id="PTHR11786:SF0">
    <property type="entry name" value="ARYLAMINE N-ACETYLTRANSFERASE 4-RELATED"/>
    <property type="match status" value="1"/>
</dbReference>
<reference evidence="3" key="1">
    <citation type="submission" date="2020-10" db="EMBL/GenBank/DDBJ databases">
        <title>Taxonomic study of unclassified bacteria belonging to the class Ktedonobacteria.</title>
        <authorList>
            <person name="Yabe S."/>
            <person name="Wang C.M."/>
            <person name="Zheng Y."/>
            <person name="Sakai Y."/>
            <person name="Cavaletti L."/>
            <person name="Monciardini P."/>
            <person name="Donadio S."/>
        </authorList>
    </citation>
    <scope>NUCLEOTIDE SEQUENCE</scope>
    <source>
        <strain evidence="3">ID150040</strain>
    </source>
</reference>
<proteinExistence type="inferred from homology"/>
<evidence type="ECO:0000313" key="3">
    <source>
        <dbReference type="EMBL" id="GHP00207.1"/>
    </source>
</evidence>
<dbReference type="SUPFAM" id="SSF54001">
    <property type="entry name" value="Cysteine proteinases"/>
    <property type="match status" value="1"/>
</dbReference>
<name>A0A8J3J3S1_9CHLR</name>
<sequence>MSDTHPLRLAAYLERIRYDGPLTPSLEVLRRLHRAQVSSIPFENLNLFLGRPILLDSASLVSKLIEQRRGGYCYELNGLFFLVLQHLGFTVTPLAARVFNGEQFLHKSHRLTLVEIDEERWIADVGFGGNGLVEPISLQLEREFPQRLDTYRLLADPKLGFLFQHKLGDQWRNLYAFSLEEQYPPDYEAMNYYASTNPNSHFTHHTIATIVADDARIILNNAEFKIRRPDETITMHLADDAYREMLQHYFSIELPPGSRLQSPFSEFSLEL</sequence>
<dbReference type="AlphaFoldDB" id="A0A8J3J3S1"/>
<dbReference type="RefSeq" id="WP_220210773.1">
    <property type="nucleotide sequence ID" value="NZ_BNJK01000002.1"/>
</dbReference>
<accession>A0A8J3J3S1</accession>
<evidence type="ECO:0000313" key="4">
    <source>
        <dbReference type="Proteomes" id="UP000597444"/>
    </source>
</evidence>
<comment type="similarity">
    <text evidence="1 2">Belongs to the arylamine N-acetyltransferase family.</text>
</comment>
<dbReference type="Pfam" id="PF00797">
    <property type="entry name" value="Acetyltransf_2"/>
    <property type="match status" value="1"/>
</dbReference>
<dbReference type="Gene3D" id="2.40.128.150">
    <property type="entry name" value="Cysteine proteinases"/>
    <property type="match status" value="1"/>
</dbReference>
<dbReference type="PRINTS" id="PR01543">
    <property type="entry name" value="ANATRNSFRASE"/>
</dbReference>
<keyword evidence="4" id="KW-1185">Reference proteome</keyword>
<dbReference type="InterPro" id="IPR038765">
    <property type="entry name" value="Papain-like_cys_pep_sf"/>
</dbReference>